<sequence length="103" mass="12082">MELNWKGMKSIMGFYPKSDSRAMCLLTWVMSHLNNRCVRKFQSQNLLVLMDHSVQFLDCDEKKRNLSFCISGYCNWKCANGNPINQMVLQGMKYQQLKHVDNV</sequence>
<evidence type="ECO:0000313" key="1">
    <source>
        <dbReference type="EMBL" id="KRY77972.1"/>
    </source>
</evidence>
<protein>
    <submittedName>
        <fullName evidence="1">Uncharacterized protein</fullName>
    </submittedName>
</protein>
<proteinExistence type="predicted"/>
<dbReference type="Proteomes" id="UP000054826">
    <property type="component" value="Unassembled WGS sequence"/>
</dbReference>
<comment type="caution">
    <text evidence="1">The sequence shown here is derived from an EMBL/GenBank/DDBJ whole genome shotgun (WGS) entry which is preliminary data.</text>
</comment>
<evidence type="ECO:0000313" key="3">
    <source>
        <dbReference type="EMBL" id="KRZ41531.1"/>
    </source>
</evidence>
<reference evidence="4 5" key="1">
    <citation type="submission" date="2015-01" db="EMBL/GenBank/DDBJ databases">
        <title>Evolution of Trichinella species and genotypes.</title>
        <authorList>
            <person name="Korhonen P.K."/>
            <person name="Edoardo P."/>
            <person name="Giuseppe L.R."/>
            <person name="Gasser R.B."/>
        </authorList>
    </citation>
    <scope>NUCLEOTIDE SEQUENCE [LARGE SCALE GENOMIC DNA]</scope>
    <source>
        <strain evidence="1">ISS13</strain>
        <strain evidence="3">ISS176</strain>
        <strain evidence="2">ISS588</strain>
    </source>
</reference>
<dbReference type="AlphaFoldDB" id="A0A0V1EWE2"/>
<gene>
    <name evidence="1" type="ORF">T4A_5461</name>
    <name evidence="2" type="ORF">T4B_12749</name>
    <name evidence="3" type="ORF">T4C_8317</name>
</gene>
<dbReference type="EMBL" id="JYDR01000005">
    <property type="protein sequence ID" value="KRY77972.1"/>
    <property type="molecule type" value="Genomic_DNA"/>
</dbReference>
<dbReference type="Proteomes" id="UP000054805">
    <property type="component" value="Unassembled WGS sequence"/>
</dbReference>
<evidence type="ECO:0000313" key="5">
    <source>
        <dbReference type="Proteomes" id="UP000054805"/>
    </source>
</evidence>
<dbReference type="EMBL" id="JYDS01000082">
    <property type="protein sequence ID" value="KRZ26649.1"/>
    <property type="molecule type" value="Genomic_DNA"/>
</dbReference>
<dbReference type="Proteomes" id="UP000054632">
    <property type="component" value="Unassembled WGS sequence"/>
</dbReference>
<accession>A0A0V1EWE2</accession>
<name>A0A0V1EWE2_TRIPS</name>
<evidence type="ECO:0000313" key="4">
    <source>
        <dbReference type="Proteomes" id="UP000054632"/>
    </source>
</evidence>
<organism evidence="1 4">
    <name type="scientific">Trichinella pseudospiralis</name>
    <name type="common">Parasitic roundworm</name>
    <dbReference type="NCBI Taxonomy" id="6337"/>
    <lineage>
        <taxon>Eukaryota</taxon>
        <taxon>Metazoa</taxon>
        <taxon>Ecdysozoa</taxon>
        <taxon>Nematoda</taxon>
        <taxon>Enoplea</taxon>
        <taxon>Dorylaimia</taxon>
        <taxon>Trichinellida</taxon>
        <taxon>Trichinellidae</taxon>
        <taxon>Trichinella</taxon>
    </lineage>
</organism>
<dbReference type="EMBL" id="JYDV01000020">
    <property type="protein sequence ID" value="KRZ41531.1"/>
    <property type="molecule type" value="Genomic_DNA"/>
</dbReference>
<evidence type="ECO:0000313" key="2">
    <source>
        <dbReference type="EMBL" id="KRZ26649.1"/>
    </source>
</evidence>
<keyword evidence="5" id="KW-1185">Reference proteome</keyword>